<dbReference type="OrthoDB" id="2428774at2759"/>
<gene>
    <name evidence="2" type="ORF">AGERDE_LOCUS12418</name>
</gene>
<dbReference type="Gene3D" id="1.10.260.40">
    <property type="entry name" value="lambda repressor-like DNA-binding domains"/>
    <property type="match status" value="2"/>
</dbReference>
<dbReference type="AlphaFoldDB" id="A0A9N9EI18"/>
<dbReference type="InterPro" id="IPR013430">
    <property type="entry name" value="Toxin_antidote_HigA"/>
</dbReference>
<comment type="caution">
    <text evidence="2">The sequence shown here is derived from an EMBL/GenBank/DDBJ whole genome shotgun (WGS) entry which is preliminary data.</text>
</comment>
<dbReference type="GO" id="GO:0003677">
    <property type="term" value="F:DNA binding"/>
    <property type="evidence" value="ECO:0007669"/>
    <property type="project" value="UniProtKB-KW"/>
</dbReference>
<accession>A0A9N9EI18</accession>
<keyword evidence="1" id="KW-0238">DNA-binding</keyword>
<dbReference type="PANTHER" id="PTHR36924:SF1">
    <property type="entry name" value="ANTITOXIN HIGA-1"/>
    <property type="match status" value="1"/>
</dbReference>
<sequence>MSKTTITGKKQLTDRISNNLSKKRASLTKTQIEAVINELLTETKKSLLKGEEVRLQVKEYPSMKSKKKIINYSVGHYPCNVIINGRWFTELEISQYYRTKPGRSTVSDEIIQELVKQLNDEEDLARDKKYYSFEPLFIDHRAYNLVWDYDEEEITSTLIIIDCYRERKFDLLKRMQQLGYRRINQGLTPNATPLEKSKYEICQSILRYKREKNLSEQELGEKLGIKQVDKLEYLLFRHINYFTLDELVDYASDLFTPFHLAIHEEPVKKNDSSRKILKEEFLIPAQISSTQLARDINVSSKVIKEIIAEERDLNKDIATRLALYFGTAPTFWINLQSNYDEEQDITFIHKG</sequence>
<dbReference type="InterPro" id="IPR010982">
    <property type="entry name" value="Lambda_DNA-bd_dom_sf"/>
</dbReference>
<evidence type="ECO:0000256" key="1">
    <source>
        <dbReference type="ARBA" id="ARBA00023125"/>
    </source>
</evidence>
<dbReference type="PANTHER" id="PTHR36924">
    <property type="entry name" value="ANTITOXIN HIGA-1"/>
    <property type="match status" value="1"/>
</dbReference>
<dbReference type="SUPFAM" id="SSF47413">
    <property type="entry name" value="lambda repressor-like DNA-binding domains"/>
    <property type="match status" value="1"/>
</dbReference>
<reference evidence="2" key="1">
    <citation type="submission" date="2021-06" db="EMBL/GenBank/DDBJ databases">
        <authorList>
            <person name="Kallberg Y."/>
            <person name="Tangrot J."/>
            <person name="Rosling A."/>
        </authorList>
    </citation>
    <scope>NUCLEOTIDE SEQUENCE</scope>
    <source>
        <strain evidence="2">MT106</strain>
    </source>
</reference>
<keyword evidence="3" id="KW-1185">Reference proteome</keyword>
<protein>
    <submittedName>
        <fullName evidence="2">608_t:CDS:1</fullName>
    </submittedName>
</protein>
<proteinExistence type="predicted"/>
<dbReference type="InterPro" id="IPR010992">
    <property type="entry name" value="IHF-like_DNA-bd_dom_sf"/>
</dbReference>
<dbReference type="EMBL" id="CAJVPL010008543">
    <property type="protein sequence ID" value="CAG8674817.1"/>
    <property type="molecule type" value="Genomic_DNA"/>
</dbReference>
<name>A0A9N9EI18_9GLOM</name>
<organism evidence="2 3">
    <name type="scientific">Ambispora gerdemannii</name>
    <dbReference type="NCBI Taxonomy" id="144530"/>
    <lineage>
        <taxon>Eukaryota</taxon>
        <taxon>Fungi</taxon>
        <taxon>Fungi incertae sedis</taxon>
        <taxon>Mucoromycota</taxon>
        <taxon>Glomeromycotina</taxon>
        <taxon>Glomeromycetes</taxon>
        <taxon>Archaeosporales</taxon>
        <taxon>Ambisporaceae</taxon>
        <taxon>Ambispora</taxon>
    </lineage>
</organism>
<dbReference type="Proteomes" id="UP000789831">
    <property type="component" value="Unassembled WGS sequence"/>
</dbReference>
<dbReference type="Gene3D" id="4.10.520.10">
    <property type="entry name" value="IHF-like DNA-binding proteins"/>
    <property type="match status" value="1"/>
</dbReference>
<evidence type="ECO:0000313" key="3">
    <source>
        <dbReference type="Proteomes" id="UP000789831"/>
    </source>
</evidence>
<dbReference type="NCBIfam" id="TIGR02607">
    <property type="entry name" value="antidote_HigA"/>
    <property type="match status" value="1"/>
</dbReference>
<evidence type="ECO:0000313" key="2">
    <source>
        <dbReference type="EMBL" id="CAG8674817.1"/>
    </source>
</evidence>